<feature type="domain" description="PKD" evidence="1">
    <location>
        <begin position="10"/>
        <end position="84"/>
    </location>
</feature>
<gene>
    <name evidence="2" type="ORF">ACFOW1_03660</name>
</gene>
<dbReference type="RefSeq" id="WP_379012357.1">
    <property type="nucleotide sequence ID" value="NZ_JBHSDC010000002.1"/>
</dbReference>
<dbReference type="InterPro" id="IPR013783">
    <property type="entry name" value="Ig-like_fold"/>
</dbReference>
<accession>A0ABV8PSG2</accession>
<sequence length="163" mass="16971">MPLSNVYILPVNVTYSVPTTGLTVNYSATATDNSGGTLSYSWNFNDGTGNTSSTASGAYTFAAAGTYNASLTVTSSKGGSATISPIVITVTNPAPVAKITAVDYSTPGNSAWSIYDASTISSGRIVNEVFEYTFTDLTTGISQPTLSYKIQEGLLSVYQLNLV</sequence>
<dbReference type="Gene3D" id="2.60.40.10">
    <property type="entry name" value="Immunoglobulins"/>
    <property type="match status" value="1"/>
</dbReference>
<dbReference type="EMBL" id="JBHSDC010000002">
    <property type="protein sequence ID" value="MFC4230972.1"/>
    <property type="molecule type" value="Genomic_DNA"/>
</dbReference>
<comment type="caution">
    <text evidence="2">The sequence shown here is derived from an EMBL/GenBank/DDBJ whole genome shotgun (WGS) entry which is preliminary data.</text>
</comment>
<evidence type="ECO:0000313" key="2">
    <source>
        <dbReference type="EMBL" id="MFC4230972.1"/>
    </source>
</evidence>
<proteinExistence type="predicted"/>
<dbReference type="PROSITE" id="PS50093">
    <property type="entry name" value="PKD"/>
    <property type="match status" value="1"/>
</dbReference>
<dbReference type="CDD" id="cd00146">
    <property type="entry name" value="PKD"/>
    <property type="match status" value="1"/>
</dbReference>
<dbReference type="InterPro" id="IPR000601">
    <property type="entry name" value="PKD_dom"/>
</dbReference>
<dbReference type="SUPFAM" id="SSF49299">
    <property type="entry name" value="PKD domain"/>
    <property type="match status" value="1"/>
</dbReference>
<protein>
    <submittedName>
        <fullName evidence="2">PKD domain-containing protein</fullName>
    </submittedName>
</protein>
<reference evidence="3" key="1">
    <citation type="journal article" date="2019" name="Int. J. Syst. Evol. Microbiol.">
        <title>The Global Catalogue of Microorganisms (GCM) 10K type strain sequencing project: providing services to taxonomists for standard genome sequencing and annotation.</title>
        <authorList>
            <consortium name="The Broad Institute Genomics Platform"/>
            <consortium name="The Broad Institute Genome Sequencing Center for Infectious Disease"/>
            <person name="Wu L."/>
            <person name="Ma J."/>
        </authorList>
    </citation>
    <scope>NUCLEOTIDE SEQUENCE [LARGE SCALE GENOMIC DNA]</scope>
    <source>
        <strain evidence="3">CECT 8010</strain>
    </source>
</reference>
<dbReference type="Pfam" id="PF18911">
    <property type="entry name" value="PKD_4"/>
    <property type="match status" value="1"/>
</dbReference>
<dbReference type="SMART" id="SM00089">
    <property type="entry name" value="PKD"/>
    <property type="match status" value="1"/>
</dbReference>
<evidence type="ECO:0000313" key="3">
    <source>
        <dbReference type="Proteomes" id="UP001595906"/>
    </source>
</evidence>
<dbReference type="InterPro" id="IPR035986">
    <property type="entry name" value="PKD_dom_sf"/>
</dbReference>
<dbReference type="InterPro" id="IPR022409">
    <property type="entry name" value="PKD/Chitinase_dom"/>
</dbReference>
<keyword evidence="3" id="KW-1185">Reference proteome</keyword>
<name>A0ABV8PSG2_9BACT</name>
<evidence type="ECO:0000259" key="1">
    <source>
        <dbReference type="PROSITE" id="PS50093"/>
    </source>
</evidence>
<organism evidence="2 3">
    <name type="scientific">Parasediminibacterium paludis</name>
    <dbReference type="NCBI Taxonomy" id="908966"/>
    <lineage>
        <taxon>Bacteria</taxon>
        <taxon>Pseudomonadati</taxon>
        <taxon>Bacteroidota</taxon>
        <taxon>Chitinophagia</taxon>
        <taxon>Chitinophagales</taxon>
        <taxon>Chitinophagaceae</taxon>
        <taxon>Parasediminibacterium</taxon>
    </lineage>
</organism>
<dbReference type="Proteomes" id="UP001595906">
    <property type="component" value="Unassembled WGS sequence"/>
</dbReference>